<gene>
    <name evidence="1" type="ORF">AQUCO_04300050v1</name>
</gene>
<dbReference type="SUPFAM" id="SSF46938">
    <property type="entry name" value="CRAL/TRIO N-terminal domain"/>
    <property type="match status" value="1"/>
</dbReference>
<protein>
    <recommendedName>
        <fullName evidence="3">CRAL/TRIO N-terminal domain-containing protein</fullName>
    </recommendedName>
</protein>
<keyword evidence="2" id="KW-1185">Reference proteome</keyword>
<evidence type="ECO:0008006" key="3">
    <source>
        <dbReference type="Google" id="ProtNLM"/>
    </source>
</evidence>
<sequence>MDTSTSKEVKKEEINMEVSEMKQEKLCLVKSFVEEQDPTSKEHDDQVFKRILLHRKMNVEEASELFLNYLKWRKSFVPNGWISETEIPNQLSHEKLFLQGFDKKGRPIAVLFFGRHFPIKGKDAHAEFKRFLVYSLDKLCARCVL</sequence>
<organism evidence="1 2">
    <name type="scientific">Aquilegia coerulea</name>
    <name type="common">Rocky mountain columbine</name>
    <dbReference type="NCBI Taxonomy" id="218851"/>
    <lineage>
        <taxon>Eukaryota</taxon>
        <taxon>Viridiplantae</taxon>
        <taxon>Streptophyta</taxon>
        <taxon>Embryophyta</taxon>
        <taxon>Tracheophyta</taxon>
        <taxon>Spermatophyta</taxon>
        <taxon>Magnoliopsida</taxon>
        <taxon>Ranunculales</taxon>
        <taxon>Ranunculaceae</taxon>
        <taxon>Thalictroideae</taxon>
        <taxon>Aquilegia</taxon>
    </lineage>
</organism>
<name>A0A2G5CNI7_AQUCA</name>
<dbReference type="PANTHER" id="PTHR46277">
    <property type="entry name" value="OS03G0850700 PROTEIN"/>
    <property type="match status" value="1"/>
</dbReference>
<dbReference type="PANTHER" id="PTHR46277:SF3">
    <property type="entry name" value="BINDING PROTEIN, PUTATIVE-RELATED"/>
    <property type="match status" value="1"/>
</dbReference>
<dbReference type="Gene3D" id="3.40.525.10">
    <property type="entry name" value="CRAL-TRIO lipid binding domain"/>
    <property type="match status" value="1"/>
</dbReference>
<dbReference type="InParanoid" id="A0A2G5CNI7"/>
<dbReference type="InterPro" id="IPR036865">
    <property type="entry name" value="CRAL-TRIO_dom_sf"/>
</dbReference>
<dbReference type="AlphaFoldDB" id="A0A2G5CNI7"/>
<reference evidence="1 2" key="1">
    <citation type="submission" date="2017-09" db="EMBL/GenBank/DDBJ databases">
        <title>WGS assembly of Aquilegia coerulea Goldsmith.</title>
        <authorList>
            <person name="Hodges S."/>
            <person name="Kramer E."/>
            <person name="Nordborg M."/>
            <person name="Tomkins J."/>
            <person name="Borevitz J."/>
            <person name="Derieg N."/>
            <person name="Yan J."/>
            <person name="Mihaltcheva S."/>
            <person name="Hayes R.D."/>
            <person name="Rokhsar D."/>
        </authorList>
    </citation>
    <scope>NUCLEOTIDE SEQUENCE [LARGE SCALE GENOMIC DNA]</scope>
    <source>
        <strain evidence="2">cv. Goldsmith</strain>
    </source>
</reference>
<accession>A0A2G5CNI7</accession>
<dbReference type="SUPFAM" id="SSF52087">
    <property type="entry name" value="CRAL/TRIO domain"/>
    <property type="match status" value="1"/>
</dbReference>
<dbReference type="EMBL" id="KZ305060">
    <property type="protein sequence ID" value="PIA32851.1"/>
    <property type="molecule type" value="Genomic_DNA"/>
</dbReference>
<evidence type="ECO:0000313" key="2">
    <source>
        <dbReference type="Proteomes" id="UP000230069"/>
    </source>
</evidence>
<dbReference type="InterPro" id="IPR036273">
    <property type="entry name" value="CRAL/TRIO_N_dom_sf"/>
</dbReference>
<dbReference type="OrthoDB" id="1434354at2759"/>
<proteinExistence type="predicted"/>
<evidence type="ECO:0000313" key="1">
    <source>
        <dbReference type="EMBL" id="PIA32851.1"/>
    </source>
</evidence>
<dbReference type="Proteomes" id="UP000230069">
    <property type="component" value="Unassembled WGS sequence"/>
</dbReference>